<evidence type="ECO:0000256" key="5">
    <source>
        <dbReference type="ARBA" id="ARBA00022679"/>
    </source>
</evidence>
<keyword evidence="11 14" id="KW-0067">ATP-binding</keyword>
<gene>
    <name evidence="18" type="ORF">R1flu_011012</name>
</gene>
<evidence type="ECO:0000256" key="15">
    <source>
        <dbReference type="SAM" id="MobiDB-lite"/>
    </source>
</evidence>
<dbReference type="PROSITE" id="PS00107">
    <property type="entry name" value="PROTEIN_KINASE_ATP"/>
    <property type="match status" value="1"/>
</dbReference>
<evidence type="ECO:0000256" key="7">
    <source>
        <dbReference type="ARBA" id="ARBA00022729"/>
    </source>
</evidence>
<dbReference type="SUPFAM" id="SSF56112">
    <property type="entry name" value="Protein kinase-like (PK-like)"/>
    <property type="match status" value="1"/>
</dbReference>
<keyword evidence="5" id="KW-0808">Transferase</keyword>
<dbReference type="InterPro" id="IPR013210">
    <property type="entry name" value="LRR_N_plant-typ"/>
</dbReference>
<evidence type="ECO:0000256" key="2">
    <source>
        <dbReference type="ARBA" id="ARBA00008684"/>
    </source>
</evidence>
<feature type="binding site" evidence="14">
    <location>
        <position position="357"/>
    </location>
    <ligand>
        <name>ATP</name>
        <dbReference type="ChEBI" id="CHEBI:30616"/>
    </ligand>
</feature>
<dbReference type="InterPro" id="IPR000719">
    <property type="entry name" value="Prot_kinase_dom"/>
</dbReference>
<evidence type="ECO:0000256" key="10">
    <source>
        <dbReference type="ARBA" id="ARBA00022777"/>
    </source>
</evidence>
<feature type="domain" description="Protein kinase" evidence="17">
    <location>
        <begin position="329"/>
        <end position="607"/>
    </location>
</feature>
<dbReference type="PROSITE" id="PS00108">
    <property type="entry name" value="PROTEIN_KINASE_ST"/>
    <property type="match status" value="1"/>
</dbReference>
<evidence type="ECO:0000256" key="8">
    <source>
        <dbReference type="ARBA" id="ARBA00022737"/>
    </source>
</evidence>
<keyword evidence="8" id="KW-0677">Repeat</keyword>
<dbReference type="GO" id="GO:0005524">
    <property type="term" value="F:ATP binding"/>
    <property type="evidence" value="ECO:0007669"/>
    <property type="project" value="UniProtKB-UniRule"/>
</dbReference>
<protein>
    <recommendedName>
        <fullName evidence="17">Protein kinase domain-containing protein</fullName>
    </recommendedName>
</protein>
<proteinExistence type="inferred from homology"/>
<keyword evidence="9 14" id="KW-0547">Nucleotide-binding</keyword>
<evidence type="ECO:0000256" key="4">
    <source>
        <dbReference type="ARBA" id="ARBA00022614"/>
    </source>
</evidence>
<dbReference type="Pfam" id="PF00560">
    <property type="entry name" value="LRR_1"/>
    <property type="match status" value="1"/>
</dbReference>
<comment type="similarity">
    <text evidence="2">Belongs to the protein kinase superfamily. Ser/Thr protein kinase family.</text>
</comment>
<dbReference type="InterPro" id="IPR001245">
    <property type="entry name" value="Ser-Thr/Tyr_kinase_cat_dom"/>
</dbReference>
<feature type="region of interest" description="Disordered" evidence="15">
    <location>
        <begin position="277"/>
        <end position="309"/>
    </location>
</feature>
<evidence type="ECO:0000256" key="3">
    <source>
        <dbReference type="ARBA" id="ARBA00022527"/>
    </source>
</evidence>
<dbReference type="InterPro" id="IPR011009">
    <property type="entry name" value="Kinase-like_dom_sf"/>
</dbReference>
<dbReference type="EMBL" id="JBHFFA010000002">
    <property type="protein sequence ID" value="KAL2643425.1"/>
    <property type="molecule type" value="Genomic_DNA"/>
</dbReference>
<comment type="subcellular location">
    <subcellularLocation>
        <location evidence="1">Membrane</location>
    </subcellularLocation>
</comment>
<dbReference type="FunFam" id="3.80.10.10:FF:000400">
    <property type="entry name" value="Nuclear pore complex protein NUP107"/>
    <property type="match status" value="1"/>
</dbReference>
<dbReference type="GO" id="GO:0004674">
    <property type="term" value="F:protein serine/threonine kinase activity"/>
    <property type="evidence" value="ECO:0007669"/>
    <property type="project" value="UniProtKB-KW"/>
</dbReference>
<evidence type="ECO:0000256" key="16">
    <source>
        <dbReference type="SAM" id="Phobius"/>
    </source>
</evidence>
<evidence type="ECO:0000256" key="1">
    <source>
        <dbReference type="ARBA" id="ARBA00004370"/>
    </source>
</evidence>
<dbReference type="PANTHER" id="PTHR45631">
    <property type="entry name" value="OS07G0107800 PROTEIN-RELATED"/>
    <property type="match status" value="1"/>
</dbReference>
<dbReference type="Proteomes" id="UP001605036">
    <property type="component" value="Unassembled WGS sequence"/>
</dbReference>
<dbReference type="InterPro" id="IPR025875">
    <property type="entry name" value="Leu-rich_rpt_4"/>
</dbReference>
<name>A0ABD1Z6M2_9MARC</name>
<keyword evidence="4" id="KW-0433">Leucine-rich repeat</keyword>
<dbReference type="Pfam" id="PF08263">
    <property type="entry name" value="LRRNT_2"/>
    <property type="match status" value="1"/>
</dbReference>
<evidence type="ECO:0000256" key="12">
    <source>
        <dbReference type="ARBA" id="ARBA00022989"/>
    </source>
</evidence>
<dbReference type="InterPro" id="IPR008271">
    <property type="entry name" value="Ser/Thr_kinase_AS"/>
</dbReference>
<keyword evidence="19" id="KW-1185">Reference proteome</keyword>
<organism evidence="18 19">
    <name type="scientific">Riccia fluitans</name>
    <dbReference type="NCBI Taxonomy" id="41844"/>
    <lineage>
        <taxon>Eukaryota</taxon>
        <taxon>Viridiplantae</taxon>
        <taxon>Streptophyta</taxon>
        <taxon>Embryophyta</taxon>
        <taxon>Marchantiophyta</taxon>
        <taxon>Marchantiopsida</taxon>
        <taxon>Marchantiidae</taxon>
        <taxon>Marchantiales</taxon>
        <taxon>Ricciaceae</taxon>
        <taxon>Riccia</taxon>
    </lineage>
</organism>
<evidence type="ECO:0000313" key="18">
    <source>
        <dbReference type="EMBL" id="KAL2643425.1"/>
    </source>
</evidence>
<evidence type="ECO:0000259" key="17">
    <source>
        <dbReference type="PROSITE" id="PS50011"/>
    </source>
</evidence>
<dbReference type="Pfam" id="PF12799">
    <property type="entry name" value="LRR_4"/>
    <property type="match status" value="1"/>
</dbReference>
<keyword evidence="12 16" id="KW-1133">Transmembrane helix</keyword>
<keyword evidence="13 16" id="KW-0472">Membrane</keyword>
<dbReference type="InterPro" id="IPR032675">
    <property type="entry name" value="LRR_dom_sf"/>
</dbReference>
<dbReference type="AlphaFoldDB" id="A0ABD1Z6M2"/>
<dbReference type="Gene3D" id="3.80.10.10">
    <property type="entry name" value="Ribonuclease Inhibitor"/>
    <property type="match status" value="1"/>
</dbReference>
<accession>A0ABD1Z6M2</accession>
<evidence type="ECO:0000256" key="6">
    <source>
        <dbReference type="ARBA" id="ARBA00022692"/>
    </source>
</evidence>
<feature type="transmembrane region" description="Helical" evidence="16">
    <location>
        <begin position="244"/>
        <end position="269"/>
    </location>
</feature>
<evidence type="ECO:0000256" key="9">
    <source>
        <dbReference type="ARBA" id="ARBA00022741"/>
    </source>
</evidence>
<feature type="compositionally biased region" description="Polar residues" evidence="15">
    <location>
        <begin position="279"/>
        <end position="288"/>
    </location>
</feature>
<keyword evidence="10" id="KW-0418">Kinase</keyword>
<comment type="caution">
    <text evidence="18">The sequence shown here is derived from an EMBL/GenBank/DDBJ whole genome shotgun (WGS) entry which is preliminary data.</text>
</comment>
<dbReference type="GO" id="GO:0016020">
    <property type="term" value="C:membrane"/>
    <property type="evidence" value="ECO:0007669"/>
    <property type="project" value="UniProtKB-SubCell"/>
</dbReference>
<reference evidence="18 19" key="1">
    <citation type="submission" date="2024-09" db="EMBL/GenBank/DDBJ databases">
        <title>Chromosome-scale assembly of Riccia fluitans.</title>
        <authorList>
            <person name="Paukszto L."/>
            <person name="Sawicki J."/>
            <person name="Karawczyk K."/>
            <person name="Piernik-Szablinska J."/>
            <person name="Szczecinska M."/>
            <person name="Mazdziarz M."/>
        </authorList>
    </citation>
    <scope>NUCLEOTIDE SEQUENCE [LARGE SCALE GENOMIC DNA]</scope>
    <source>
        <strain evidence="18">Rf_01</strain>
        <tissue evidence="18">Aerial parts of the thallus</tissue>
    </source>
</reference>
<evidence type="ECO:0000256" key="11">
    <source>
        <dbReference type="ARBA" id="ARBA00022840"/>
    </source>
</evidence>
<keyword evidence="6 16" id="KW-0812">Transmembrane</keyword>
<dbReference type="InterPro" id="IPR017441">
    <property type="entry name" value="Protein_kinase_ATP_BS"/>
</dbReference>
<sequence length="632" mass="67530">MQIGHMRSRLVFSFRLVESNRESKHADIANSSVLQLLVTLLLFSPSIALTTYQRTAADVLLAFKNGVQDPPILASWITGDPCKGGWKGVYCTSIGGTRIITSLKLSNFGLNGIIAPELGNLTTLTSLWLDSNFLRGPIPSELGELKNLTSLRLANNSFNGSIPPSLASLPNLKELFLSNNDLSGTVPFNSSAAGVINIVVDGNNQLCTLTPGFDLPVCGPSLAPALIFGPVSPIPKSSDSDVPVAAIAGGIAGAVALVIATTALVWCCLVRAKRYPSAHSDSGSSEPSAQVDWAKRPGGSVSRGLAPDFETPNAREFTVEELEHATKRFSENNRIGHGAFGEVYKGLLEDGTIVAVKGRLAPASEAFRTSVELLSRVRHKHLVSVLGYCQENDQQMVVYDYVPNGNVASVLYDDNGVSLGKLDFRQRLAIALGAAEGLERLHTSTPKIVHRDFKTSNVLLDADLVAKVTDFGLSLLLAEGQLLQEGPVVSSLEGDGSAGFLDPEYYTTQRLTEKSDVYSFGVFLLELVSGREAISQDRPRAEWSLVEWGRALRDAGNLGAFVDSSLGSNFTEFAIQKTFGVGFHCVEPVGDRRPSMGEVVKQLEEALAKEKGLPVGAGEGPTTVTLGSELFS</sequence>
<keyword evidence="7" id="KW-0732">Signal</keyword>
<dbReference type="PROSITE" id="PS50011">
    <property type="entry name" value="PROTEIN_KINASE_DOM"/>
    <property type="match status" value="1"/>
</dbReference>
<dbReference type="InterPro" id="IPR001611">
    <property type="entry name" value="Leu-rich_rpt"/>
</dbReference>
<keyword evidence="3" id="KW-0723">Serine/threonine-protein kinase</keyword>
<dbReference type="Pfam" id="PF07714">
    <property type="entry name" value="PK_Tyr_Ser-Thr"/>
    <property type="match status" value="1"/>
</dbReference>
<evidence type="ECO:0000256" key="13">
    <source>
        <dbReference type="ARBA" id="ARBA00023136"/>
    </source>
</evidence>
<evidence type="ECO:0000256" key="14">
    <source>
        <dbReference type="PROSITE-ProRule" id="PRU10141"/>
    </source>
</evidence>
<dbReference type="Gene3D" id="3.30.200.20">
    <property type="entry name" value="Phosphorylase Kinase, domain 1"/>
    <property type="match status" value="1"/>
</dbReference>
<dbReference type="FunFam" id="3.30.200.20:FF:000039">
    <property type="entry name" value="receptor-like protein kinase FERONIA"/>
    <property type="match status" value="1"/>
</dbReference>
<dbReference type="SUPFAM" id="SSF52058">
    <property type="entry name" value="L domain-like"/>
    <property type="match status" value="1"/>
</dbReference>
<dbReference type="Gene3D" id="1.10.510.10">
    <property type="entry name" value="Transferase(Phosphotransferase) domain 1"/>
    <property type="match status" value="1"/>
</dbReference>
<evidence type="ECO:0000313" key="19">
    <source>
        <dbReference type="Proteomes" id="UP001605036"/>
    </source>
</evidence>